<evidence type="ECO:0000256" key="5">
    <source>
        <dbReference type="SAM" id="Coils"/>
    </source>
</evidence>
<evidence type="ECO:0000313" key="8">
    <source>
        <dbReference type="EMBL" id="MDR7384466.1"/>
    </source>
</evidence>
<evidence type="ECO:0000256" key="2">
    <source>
        <dbReference type="ARBA" id="ARBA00022670"/>
    </source>
</evidence>
<dbReference type="GO" id="GO:0016787">
    <property type="term" value="F:hydrolase activity"/>
    <property type="evidence" value="ECO:0007669"/>
    <property type="project" value="UniProtKB-KW"/>
</dbReference>
<gene>
    <name evidence="8" type="ORF">J2S48_003981</name>
</gene>
<dbReference type="InterPro" id="IPR051202">
    <property type="entry name" value="Peptidase_C40"/>
</dbReference>
<dbReference type="Gene3D" id="3.90.1720.10">
    <property type="entry name" value="endopeptidase domain like (from Nostoc punctiforme)"/>
    <property type="match status" value="1"/>
</dbReference>
<evidence type="ECO:0000256" key="1">
    <source>
        <dbReference type="ARBA" id="ARBA00007074"/>
    </source>
</evidence>
<dbReference type="EMBL" id="JAVDYE010000001">
    <property type="protein sequence ID" value="MDR7384466.1"/>
    <property type="molecule type" value="Genomic_DNA"/>
</dbReference>
<feature type="region of interest" description="Disordered" evidence="6">
    <location>
        <begin position="1"/>
        <end position="31"/>
    </location>
</feature>
<sequence length="302" mass="31124">MTVLTDRTHDWADDQANRSSNRGRHRADGPALTPFTALTQTAAENAARTGAIAVVTSGMLASVFTQTAHTAPVEPHTQTALANATPVSNTVDTTSRASISENLVTKVKVTQDADFWAERGRVSVTPYAETEAGIAEAEAKAKAEAEARAKAEAEAQAEAEAAAAAEAAAEAAAATETEAAAVVETVGDASGLGQQAVNLALEYVGVPYVWGGASPSGFDCSGLIQYVYGQLGVSVPHSSSAISTIGRQVSAAEAQPGDIVWTPGHVALYAGNGMVVEAQQQGTPVQYGKMWQNNPVYIRVAG</sequence>
<dbReference type="InterPro" id="IPR038765">
    <property type="entry name" value="Papain-like_cys_pep_sf"/>
</dbReference>
<feature type="compositionally biased region" description="Basic and acidic residues" evidence="6">
    <location>
        <begin position="1"/>
        <end position="16"/>
    </location>
</feature>
<keyword evidence="4" id="KW-0788">Thiol protease</keyword>
<evidence type="ECO:0000313" key="9">
    <source>
        <dbReference type="Proteomes" id="UP001183585"/>
    </source>
</evidence>
<keyword evidence="9" id="KW-1185">Reference proteome</keyword>
<comment type="similarity">
    <text evidence="1">Belongs to the peptidase C40 family.</text>
</comment>
<accession>A0ABU2CT56</accession>
<evidence type="ECO:0000259" key="7">
    <source>
        <dbReference type="PROSITE" id="PS51935"/>
    </source>
</evidence>
<dbReference type="PANTHER" id="PTHR47053:SF1">
    <property type="entry name" value="MUREIN DD-ENDOPEPTIDASE MEPH-RELATED"/>
    <property type="match status" value="1"/>
</dbReference>
<protein>
    <submittedName>
        <fullName evidence="8">Cell wall-associated NlpC family hydrolase</fullName>
    </submittedName>
</protein>
<evidence type="ECO:0000256" key="3">
    <source>
        <dbReference type="ARBA" id="ARBA00022801"/>
    </source>
</evidence>
<dbReference type="InterPro" id="IPR000064">
    <property type="entry name" value="NLP_P60_dom"/>
</dbReference>
<keyword evidence="5" id="KW-0175">Coiled coil</keyword>
<dbReference type="PROSITE" id="PS51935">
    <property type="entry name" value="NLPC_P60"/>
    <property type="match status" value="1"/>
</dbReference>
<organism evidence="8 9">
    <name type="scientific">Promicromonospora iranensis</name>
    <dbReference type="NCBI Taxonomy" id="1105144"/>
    <lineage>
        <taxon>Bacteria</taxon>
        <taxon>Bacillati</taxon>
        <taxon>Actinomycetota</taxon>
        <taxon>Actinomycetes</taxon>
        <taxon>Micrococcales</taxon>
        <taxon>Promicromonosporaceae</taxon>
        <taxon>Promicromonospora</taxon>
    </lineage>
</organism>
<feature type="coiled-coil region" evidence="5">
    <location>
        <begin position="134"/>
        <end position="170"/>
    </location>
</feature>
<dbReference type="SUPFAM" id="SSF54001">
    <property type="entry name" value="Cysteine proteinases"/>
    <property type="match status" value="1"/>
</dbReference>
<comment type="caution">
    <text evidence="8">The sequence shown here is derived from an EMBL/GenBank/DDBJ whole genome shotgun (WGS) entry which is preliminary data.</text>
</comment>
<name>A0ABU2CT56_9MICO</name>
<dbReference type="RefSeq" id="WP_274992848.1">
    <property type="nucleotide sequence ID" value="NZ_JAJQQP010000003.1"/>
</dbReference>
<reference evidence="8 9" key="1">
    <citation type="submission" date="2023-07" db="EMBL/GenBank/DDBJ databases">
        <title>Sequencing the genomes of 1000 actinobacteria strains.</title>
        <authorList>
            <person name="Klenk H.-P."/>
        </authorList>
    </citation>
    <scope>NUCLEOTIDE SEQUENCE [LARGE SCALE GENOMIC DNA]</scope>
    <source>
        <strain evidence="8 9">DSM 45554</strain>
    </source>
</reference>
<evidence type="ECO:0000256" key="4">
    <source>
        <dbReference type="ARBA" id="ARBA00022807"/>
    </source>
</evidence>
<keyword evidence="2" id="KW-0645">Protease</keyword>
<evidence type="ECO:0000256" key="6">
    <source>
        <dbReference type="SAM" id="MobiDB-lite"/>
    </source>
</evidence>
<keyword evidence="3 8" id="KW-0378">Hydrolase</keyword>
<dbReference type="Pfam" id="PF00877">
    <property type="entry name" value="NLPC_P60"/>
    <property type="match status" value="1"/>
</dbReference>
<dbReference type="PANTHER" id="PTHR47053">
    <property type="entry name" value="MUREIN DD-ENDOPEPTIDASE MEPH-RELATED"/>
    <property type="match status" value="1"/>
</dbReference>
<feature type="domain" description="NlpC/P60" evidence="7">
    <location>
        <begin position="190"/>
        <end position="302"/>
    </location>
</feature>
<proteinExistence type="inferred from homology"/>
<dbReference type="Proteomes" id="UP001183585">
    <property type="component" value="Unassembled WGS sequence"/>
</dbReference>